<gene>
    <name evidence="6" type="ORF">LRP29_29705</name>
</gene>
<dbReference type="AlphaFoldDB" id="A0AB38TAR3"/>
<dbReference type="InterPro" id="IPR018484">
    <property type="entry name" value="FGGY_N"/>
</dbReference>
<name>A0AB38TAR3_9HYPH</name>
<dbReference type="GO" id="GO:0005975">
    <property type="term" value="P:carbohydrate metabolic process"/>
    <property type="evidence" value="ECO:0007669"/>
    <property type="project" value="InterPro"/>
</dbReference>
<proteinExistence type="inferred from homology"/>
<feature type="domain" description="Carbohydrate kinase FGGY C-terminal" evidence="5">
    <location>
        <begin position="283"/>
        <end position="449"/>
    </location>
</feature>
<keyword evidence="2" id="KW-0808">Transferase</keyword>
<evidence type="ECO:0000256" key="3">
    <source>
        <dbReference type="ARBA" id="ARBA00022777"/>
    </source>
</evidence>
<dbReference type="CDD" id="cd07804">
    <property type="entry name" value="ASKHA_NBD_FGGY_RrXK-like"/>
    <property type="match status" value="1"/>
</dbReference>
<evidence type="ECO:0000259" key="5">
    <source>
        <dbReference type="Pfam" id="PF02782"/>
    </source>
</evidence>
<evidence type="ECO:0000259" key="4">
    <source>
        <dbReference type="Pfam" id="PF00370"/>
    </source>
</evidence>
<evidence type="ECO:0000313" key="6">
    <source>
        <dbReference type="EMBL" id="UTU51591.1"/>
    </source>
</evidence>
<dbReference type="RefSeq" id="WP_024502260.1">
    <property type="nucleotide sequence ID" value="NZ_CP088147.1"/>
</dbReference>
<accession>A0AB38TAR3</accession>
<keyword evidence="7" id="KW-1185">Reference proteome</keyword>
<dbReference type="GO" id="GO:0016301">
    <property type="term" value="F:kinase activity"/>
    <property type="evidence" value="ECO:0007669"/>
    <property type="project" value="UniProtKB-KW"/>
</dbReference>
<dbReference type="InterPro" id="IPR043129">
    <property type="entry name" value="ATPase_NBD"/>
</dbReference>
<dbReference type="PIRSF" id="PIRSF000538">
    <property type="entry name" value="GlpK"/>
    <property type="match status" value="1"/>
</dbReference>
<dbReference type="InterPro" id="IPR000577">
    <property type="entry name" value="Carb_kinase_FGGY"/>
</dbReference>
<evidence type="ECO:0000256" key="2">
    <source>
        <dbReference type="ARBA" id="ARBA00022679"/>
    </source>
</evidence>
<dbReference type="Gene3D" id="3.30.420.40">
    <property type="match status" value="2"/>
</dbReference>
<keyword evidence="3 6" id="KW-0418">Kinase</keyword>
<dbReference type="InterPro" id="IPR050406">
    <property type="entry name" value="FGGY_Carb_Kinase"/>
</dbReference>
<dbReference type="SUPFAM" id="SSF53067">
    <property type="entry name" value="Actin-like ATPase domain"/>
    <property type="match status" value="2"/>
</dbReference>
<sequence length="506" mass="54252">MAFVLGLDIGTTSTIGILIRLPDQVLGLASRPVTLHSEHAGWAEEDPAQWWTNVRGIVQELLRTSGIKAEEIVAVGTTGMLPAVVLLNEKGEVLRPSIQQSDGRCGAEVAELRTECDETAFIAKAGNGINQQLVTAKLRWIERHEPEVFSRIATVFGSYDYINWRLTGERAVEQNWALEAGFVDVSTHRIDDDLVALAHIPRSAVPRKIASHEILGSVSAKAADETGLMAGTPVVGGAADMIASALGAGVAKPGDVLLKFGGSVDILIATDQIKPDPRMYLDYHLVPSLFMPNGCMSTGGSALNWFVRNFAGGEMAAAQAEGISVHQRLDALAAERPAGADGLIILPYFLGEKTPIHDPAARGVIDGLTLSHDIGHVWRALLEAYAFAIAHHVEVLNDMGHRTERYLASDGGSSSKVWMQIVADVLQKPVQRLTGHPGSCIGAAWTAAIGTGLTDDWSGVSGFVSFADRLDPDPRKADIYRDGYRRYRDLYTRLSAPGATKAGSPS</sequence>
<feature type="domain" description="Carbohydrate kinase FGGY N-terminal" evidence="4">
    <location>
        <begin position="4"/>
        <end position="247"/>
    </location>
</feature>
<dbReference type="PANTHER" id="PTHR43095:SF5">
    <property type="entry name" value="XYLULOSE KINASE"/>
    <property type="match status" value="1"/>
</dbReference>
<protein>
    <submittedName>
        <fullName evidence="6">FGGY-family carbohydrate kinase</fullName>
    </submittedName>
</protein>
<dbReference type="Pfam" id="PF02782">
    <property type="entry name" value="FGGY_C"/>
    <property type="match status" value="1"/>
</dbReference>
<dbReference type="EMBL" id="CP088147">
    <property type="protein sequence ID" value="UTU51591.1"/>
    <property type="molecule type" value="Genomic_DNA"/>
</dbReference>
<comment type="similarity">
    <text evidence="1">Belongs to the FGGY kinase family.</text>
</comment>
<dbReference type="PANTHER" id="PTHR43095">
    <property type="entry name" value="SUGAR KINASE"/>
    <property type="match status" value="1"/>
</dbReference>
<dbReference type="Pfam" id="PF00370">
    <property type="entry name" value="FGGY_N"/>
    <property type="match status" value="1"/>
</dbReference>
<organism evidence="6 7">
    <name type="scientific">Mesorhizobium ciceri</name>
    <dbReference type="NCBI Taxonomy" id="39645"/>
    <lineage>
        <taxon>Bacteria</taxon>
        <taxon>Pseudomonadati</taxon>
        <taxon>Pseudomonadota</taxon>
        <taxon>Alphaproteobacteria</taxon>
        <taxon>Hyphomicrobiales</taxon>
        <taxon>Phyllobacteriaceae</taxon>
        <taxon>Mesorhizobium</taxon>
    </lineage>
</organism>
<dbReference type="Proteomes" id="UP001060070">
    <property type="component" value="Chromosome"/>
</dbReference>
<reference evidence="6 7" key="1">
    <citation type="journal article" date="2022" name="Microbiol. Resour. Announc.">
        <title>Complete Genome Sequence of Mesorhizobium ciceri Strain R30, a Rhizobium Used as a Commercial Inoculant for Chickpea in Argentina.</title>
        <authorList>
            <person name="Foresto E."/>
            <person name="Revale S."/>
            <person name="Primo E."/>
            <person name="Nievas F."/>
            <person name="Carezzano E."/>
            <person name="Puente M."/>
            <person name="Alzari P."/>
            <person name="Mart M."/>
            <person name="Ben-Assaya M."/>
            <person name="Mornico D."/>
            <person name="Santoro M."/>
            <person name="Mart F."/>
            <person name="Giordano W."/>
            <person name="Bogino P."/>
        </authorList>
    </citation>
    <scope>NUCLEOTIDE SEQUENCE [LARGE SCALE GENOMIC DNA]</scope>
    <source>
        <strain evidence="6 7">R30</strain>
    </source>
</reference>
<evidence type="ECO:0000313" key="7">
    <source>
        <dbReference type="Proteomes" id="UP001060070"/>
    </source>
</evidence>
<evidence type="ECO:0000256" key="1">
    <source>
        <dbReference type="ARBA" id="ARBA00009156"/>
    </source>
</evidence>
<dbReference type="InterPro" id="IPR018485">
    <property type="entry name" value="FGGY_C"/>
</dbReference>